<gene>
    <name evidence="3" type="primary">msl-2</name>
    <name evidence="3" type="ORF">g.19895</name>
</gene>
<evidence type="ECO:0000259" key="2">
    <source>
        <dbReference type="PROSITE" id="PS52051"/>
    </source>
</evidence>
<keyword evidence="1" id="KW-0539">Nucleus</keyword>
<dbReference type="Pfam" id="PF16682">
    <property type="entry name" value="MSL2-CXC"/>
    <property type="match status" value="1"/>
</dbReference>
<dbReference type="SMART" id="SM01114">
    <property type="entry name" value="CXC"/>
    <property type="match status" value="1"/>
</dbReference>
<keyword evidence="1" id="KW-0158">Chromosome</keyword>
<dbReference type="GO" id="GO:0061630">
    <property type="term" value="F:ubiquitin protein ligase activity"/>
    <property type="evidence" value="ECO:0007669"/>
    <property type="project" value="InterPro"/>
</dbReference>
<accession>A0A6G1SCC1</accession>
<sequence>MLFQFVKLTTSIMEGFKRPDDHAEWMNIFQLMYHMRQALACAICGKIVSNPYTPVQESCHCVCSSCHVENAQMSYNCITCRHAQASQDGFKLNSDLKHNAAGFLLLCKLIEEKGIVQKWPSLSLPNGQGGPQGGTVTFSKLIKEGIDAAKEANDECCLSESFRKAKVKQRRKPCRCGSGKNNNGRPGNLTCLGQRCTCYKEGKGCENCKCVGCKNPNGTSLNEP</sequence>
<dbReference type="GO" id="GO:0072487">
    <property type="term" value="C:MSL complex"/>
    <property type="evidence" value="ECO:0007669"/>
    <property type="project" value="UniProtKB-UniRule"/>
</dbReference>
<organism evidence="3">
    <name type="scientific">Aceria tosichella</name>
    <name type="common">wheat curl mite</name>
    <dbReference type="NCBI Taxonomy" id="561515"/>
    <lineage>
        <taxon>Eukaryota</taxon>
        <taxon>Metazoa</taxon>
        <taxon>Ecdysozoa</taxon>
        <taxon>Arthropoda</taxon>
        <taxon>Chelicerata</taxon>
        <taxon>Arachnida</taxon>
        <taxon>Acari</taxon>
        <taxon>Acariformes</taxon>
        <taxon>Trombidiformes</taxon>
        <taxon>Prostigmata</taxon>
        <taxon>Eupodina</taxon>
        <taxon>Eriophyoidea</taxon>
        <taxon>Eriophyidae</taxon>
        <taxon>Eriophyinae</taxon>
        <taxon>Aceriini</taxon>
        <taxon>Aceria</taxon>
    </lineage>
</organism>
<dbReference type="InterPro" id="IPR037922">
    <property type="entry name" value="MSL2"/>
</dbReference>
<dbReference type="PANTHER" id="PTHR16048">
    <property type="entry name" value="MSL2-RELATED"/>
    <property type="match status" value="1"/>
</dbReference>
<proteinExistence type="inferred from homology"/>
<reference evidence="3" key="1">
    <citation type="submission" date="2018-10" db="EMBL/GenBank/DDBJ databases">
        <title>Transcriptome assembly of Aceria tosichella (Wheat curl mite) Type 2.</title>
        <authorList>
            <person name="Scully E.D."/>
            <person name="Geib S.M."/>
            <person name="Palmer N.A."/>
            <person name="Gupta A.K."/>
            <person name="Sarath G."/>
            <person name="Tatineni S."/>
        </authorList>
    </citation>
    <scope>NUCLEOTIDE SEQUENCE</scope>
    <source>
        <strain evidence="3">LincolnNE</strain>
    </source>
</reference>
<dbReference type="CDD" id="cd13122">
    <property type="entry name" value="MSL2_CXC"/>
    <property type="match status" value="1"/>
</dbReference>
<dbReference type="InterPro" id="IPR033467">
    <property type="entry name" value="Tesmin/TSO1-like_CXC"/>
</dbReference>
<comment type="similarity">
    <text evidence="1">Belongs to the MSL2 family.</text>
</comment>
<dbReference type="PANTHER" id="PTHR16048:SF3">
    <property type="entry name" value="E3 UBIQUITIN-PROTEIN LIGASE MSL2"/>
    <property type="match status" value="1"/>
</dbReference>
<protein>
    <submittedName>
        <fullName evidence="3">Protein male-specific lethal-2</fullName>
    </submittedName>
</protein>
<dbReference type="Gene3D" id="3.30.40.10">
    <property type="entry name" value="Zinc/RING finger domain, C3HC4 (zinc finger)"/>
    <property type="match status" value="1"/>
</dbReference>
<name>A0A6G1SCC1_9ACAR</name>
<feature type="domain" description="CXC MSL2-type" evidence="2">
    <location>
        <begin position="169"/>
        <end position="223"/>
    </location>
</feature>
<evidence type="ECO:0000313" key="3">
    <source>
        <dbReference type="EMBL" id="MDE48048.1"/>
    </source>
</evidence>
<dbReference type="InterPro" id="IPR013083">
    <property type="entry name" value="Znf_RING/FYVE/PHD"/>
</dbReference>
<evidence type="ECO:0000256" key="1">
    <source>
        <dbReference type="PROSITE-ProRule" id="PRU01396"/>
    </source>
</evidence>
<dbReference type="AlphaFoldDB" id="A0A6G1SCC1"/>
<dbReference type="GO" id="GO:0016567">
    <property type="term" value="P:protein ubiquitination"/>
    <property type="evidence" value="ECO:0007669"/>
    <property type="project" value="TreeGrafter"/>
</dbReference>
<dbReference type="EMBL" id="GGYP01003277">
    <property type="protein sequence ID" value="MDE48048.1"/>
    <property type="molecule type" value="Transcribed_RNA"/>
</dbReference>
<dbReference type="InterPro" id="IPR032049">
    <property type="entry name" value="Msl2-CXC"/>
</dbReference>
<dbReference type="PROSITE" id="PS52051">
    <property type="entry name" value="CXC_MSL2"/>
    <property type="match status" value="1"/>
</dbReference>